<keyword evidence="2" id="KW-1185">Reference proteome</keyword>
<name>T1HIL8_RHOPR</name>
<protein>
    <submittedName>
        <fullName evidence="1">Uncharacterized protein</fullName>
    </submittedName>
</protein>
<sequence length="152" mass="17460">MNFLFPLISTWLLLSQAQYGQGKAAKEILPDYVKQLMERVIQPVLLEIIKLRQIKIIAEERDLRSKQVEHCTVLMDELSLQSPYLEQAKQIISKLNGYLSLYTTESKKCESQSVISSLTCYLNLGKRVTDIYSVYEGTRIDLANIVDNDDEL</sequence>
<evidence type="ECO:0000313" key="1">
    <source>
        <dbReference type="EnsemblMetazoa" id="RPRC003891-PA"/>
    </source>
</evidence>
<proteinExistence type="predicted"/>
<dbReference type="Proteomes" id="UP000015103">
    <property type="component" value="Unassembled WGS sequence"/>
</dbReference>
<accession>T1HIL8</accession>
<dbReference type="EnsemblMetazoa" id="RPRC003891-RA">
    <property type="protein sequence ID" value="RPRC003891-PA"/>
    <property type="gene ID" value="RPRC003891"/>
</dbReference>
<dbReference type="HOGENOM" id="CLU_1724581_0_0_1"/>
<dbReference type="AlphaFoldDB" id="T1HIL8"/>
<dbReference type="VEuPathDB" id="VectorBase:RPRC003891"/>
<reference evidence="1" key="1">
    <citation type="submission" date="2015-05" db="UniProtKB">
        <authorList>
            <consortium name="EnsemblMetazoa"/>
        </authorList>
    </citation>
    <scope>IDENTIFICATION</scope>
</reference>
<dbReference type="EMBL" id="ACPB03019646">
    <property type="status" value="NOT_ANNOTATED_CDS"/>
    <property type="molecule type" value="Genomic_DNA"/>
</dbReference>
<organism evidence="1 2">
    <name type="scientific">Rhodnius prolixus</name>
    <name type="common">Triatomid bug</name>
    <dbReference type="NCBI Taxonomy" id="13249"/>
    <lineage>
        <taxon>Eukaryota</taxon>
        <taxon>Metazoa</taxon>
        <taxon>Ecdysozoa</taxon>
        <taxon>Arthropoda</taxon>
        <taxon>Hexapoda</taxon>
        <taxon>Insecta</taxon>
        <taxon>Pterygota</taxon>
        <taxon>Neoptera</taxon>
        <taxon>Paraneoptera</taxon>
        <taxon>Hemiptera</taxon>
        <taxon>Heteroptera</taxon>
        <taxon>Panheteroptera</taxon>
        <taxon>Cimicomorpha</taxon>
        <taxon>Reduviidae</taxon>
        <taxon>Triatominae</taxon>
        <taxon>Rhodnius</taxon>
    </lineage>
</organism>
<evidence type="ECO:0000313" key="2">
    <source>
        <dbReference type="Proteomes" id="UP000015103"/>
    </source>
</evidence>
<dbReference type="InParanoid" id="T1HIL8"/>